<keyword evidence="1" id="KW-0472">Membrane</keyword>
<keyword evidence="4" id="KW-1185">Reference proteome</keyword>
<feature type="transmembrane region" description="Helical" evidence="1">
    <location>
        <begin position="42"/>
        <end position="61"/>
    </location>
</feature>
<dbReference type="AlphaFoldDB" id="A0A7I8IMJ4"/>
<accession>A0A7I8IMJ4</accession>
<protein>
    <submittedName>
        <fullName evidence="2">Uncharacterized protein</fullName>
    </submittedName>
</protein>
<evidence type="ECO:0000256" key="1">
    <source>
        <dbReference type="SAM" id="Phobius"/>
    </source>
</evidence>
<keyword evidence="1" id="KW-1133">Transmembrane helix</keyword>
<dbReference type="Proteomes" id="UP000663760">
    <property type="component" value="Chromosome 4"/>
</dbReference>
<name>A0A7I8IMJ4_SPIIN</name>
<organism evidence="2">
    <name type="scientific">Spirodela intermedia</name>
    <name type="common">Intermediate duckweed</name>
    <dbReference type="NCBI Taxonomy" id="51605"/>
    <lineage>
        <taxon>Eukaryota</taxon>
        <taxon>Viridiplantae</taxon>
        <taxon>Streptophyta</taxon>
        <taxon>Embryophyta</taxon>
        <taxon>Tracheophyta</taxon>
        <taxon>Spermatophyta</taxon>
        <taxon>Magnoliopsida</taxon>
        <taxon>Liliopsida</taxon>
        <taxon>Araceae</taxon>
        <taxon>Lemnoideae</taxon>
        <taxon>Spirodela</taxon>
    </lineage>
</organism>
<keyword evidence="1" id="KW-0812">Transmembrane</keyword>
<evidence type="ECO:0000313" key="4">
    <source>
        <dbReference type="Proteomes" id="UP000663760"/>
    </source>
</evidence>
<reference evidence="2" key="1">
    <citation type="submission" date="2019-12" db="EMBL/GenBank/DDBJ databases">
        <authorList>
            <person name="Scholz U."/>
            <person name="Mascher M."/>
            <person name="Fiebig A."/>
        </authorList>
    </citation>
    <scope>NUCLEOTIDE SEQUENCE</scope>
</reference>
<gene>
    <name evidence="2" type="ORF">SI7747_04005459</name>
    <name evidence="3" type="ORF">SI8410_04005967</name>
</gene>
<dbReference type="EMBL" id="LR746267">
    <property type="protein sequence ID" value="CAA7395306.1"/>
    <property type="molecule type" value="Genomic_DNA"/>
</dbReference>
<feature type="transmembrane region" description="Helical" evidence="1">
    <location>
        <begin position="12"/>
        <end position="30"/>
    </location>
</feature>
<dbReference type="EMBL" id="LR743591">
    <property type="protein sequence ID" value="CAA2619292.1"/>
    <property type="molecule type" value="Genomic_DNA"/>
</dbReference>
<sequence length="92" mass="10163">MASWFSVREALAAIRITVSWFLSTVNLFRVKVPVLSLHRTSMPAISSIAVILLVIAPSSLWEPIAIVTERTVGIAMGIPPIRRTRRLSIPGR</sequence>
<evidence type="ECO:0000313" key="3">
    <source>
        <dbReference type="EMBL" id="CAA7395306.1"/>
    </source>
</evidence>
<dbReference type="OrthoDB" id="1936119at2759"/>
<proteinExistence type="predicted"/>
<evidence type="ECO:0000313" key="2">
    <source>
        <dbReference type="EMBL" id="CAA2619292.1"/>
    </source>
</evidence>